<dbReference type="InterPro" id="IPR002125">
    <property type="entry name" value="CMP_dCMP_dom"/>
</dbReference>
<evidence type="ECO:0000256" key="5">
    <source>
        <dbReference type="ARBA" id="ARBA00007417"/>
    </source>
</evidence>
<comment type="catalytic activity">
    <reaction evidence="13">
        <text>2,5-diamino-6-hydroxy-4-(5-phosphoribosylamino)-pyrimidine + H2O + H(+) = 5-amino-6-(5-phospho-D-ribosylamino)uracil + NH4(+)</text>
        <dbReference type="Rhea" id="RHEA:21868"/>
        <dbReference type="ChEBI" id="CHEBI:15377"/>
        <dbReference type="ChEBI" id="CHEBI:15378"/>
        <dbReference type="ChEBI" id="CHEBI:28938"/>
        <dbReference type="ChEBI" id="CHEBI:58453"/>
        <dbReference type="ChEBI" id="CHEBI:58614"/>
        <dbReference type="EC" id="3.5.4.26"/>
    </reaction>
</comment>
<dbReference type="PIRSF" id="PIRSF006769">
    <property type="entry name" value="RibD"/>
    <property type="match status" value="1"/>
</dbReference>
<feature type="active site" description="Proton donor" evidence="14">
    <location>
        <position position="60"/>
    </location>
</feature>
<accession>A0A0U2LPU1</accession>
<dbReference type="InterPro" id="IPR002734">
    <property type="entry name" value="RibDG_C"/>
</dbReference>
<dbReference type="Gene3D" id="3.40.140.10">
    <property type="entry name" value="Cytidine Deaminase, domain 2"/>
    <property type="match status" value="1"/>
</dbReference>
<protein>
    <recommendedName>
        <fullName evidence="13">Riboflavin biosynthesis protein RibD</fullName>
    </recommendedName>
    <domain>
        <recommendedName>
            <fullName evidence="13">Diaminohydroxyphosphoribosylaminopyrimidine deaminase</fullName>
            <shortName evidence="13">DRAP deaminase</shortName>
            <ecNumber evidence="13">3.5.4.26</ecNumber>
        </recommendedName>
        <alternativeName>
            <fullName evidence="13">Riboflavin-specific deaminase</fullName>
        </alternativeName>
    </domain>
    <domain>
        <recommendedName>
            <fullName evidence="13">5-amino-6-(5-phosphoribosylamino)uracil reductase</fullName>
            <ecNumber evidence="13">1.1.1.193</ecNumber>
        </recommendedName>
        <alternativeName>
            <fullName evidence="13">HTP reductase</fullName>
        </alternativeName>
    </domain>
</protein>
<evidence type="ECO:0000256" key="15">
    <source>
        <dbReference type="PIRSR" id="PIRSR006769-2"/>
    </source>
</evidence>
<dbReference type="SUPFAM" id="SSF53927">
    <property type="entry name" value="Cytidine deaminase-like"/>
    <property type="match status" value="1"/>
</dbReference>
<feature type="binding site" evidence="15">
    <location>
        <position position="212"/>
    </location>
    <ligand>
        <name>substrate</name>
    </ligand>
</feature>
<keyword evidence="8 13" id="KW-0378">Hydrolase</keyword>
<feature type="binding site" evidence="15">
    <location>
        <position position="239"/>
    </location>
    <ligand>
        <name>NADP(+)</name>
        <dbReference type="ChEBI" id="CHEBI:58349"/>
    </ligand>
</feature>
<dbReference type="EMBL" id="CP011034">
    <property type="protein sequence ID" value="ALS33894.1"/>
    <property type="molecule type" value="Genomic_DNA"/>
</dbReference>
<organism evidence="18">
    <name type="scientific">Pseudoalteromonas translucida KMM 520</name>
    <dbReference type="NCBI Taxonomy" id="1315283"/>
    <lineage>
        <taxon>Bacteria</taxon>
        <taxon>Pseudomonadati</taxon>
        <taxon>Pseudomonadota</taxon>
        <taxon>Gammaproteobacteria</taxon>
        <taxon>Alteromonadales</taxon>
        <taxon>Pseudoalteromonadaceae</taxon>
        <taxon>Pseudoalteromonas</taxon>
    </lineage>
</organism>
<dbReference type="FunFam" id="3.40.140.10:FF:000025">
    <property type="entry name" value="Riboflavin biosynthesis protein RibD"/>
    <property type="match status" value="1"/>
</dbReference>
<comment type="cofactor">
    <cofactor evidence="13 16">
        <name>Zn(2+)</name>
        <dbReference type="ChEBI" id="CHEBI:29105"/>
    </cofactor>
    <text evidence="13 16">Binds 1 zinc ion.</text>
</comment>
<evidence type="ECO:0000313" key="19">
    <source>
        <dbReference type="Proteomes" id="UP000065261"/>
    </source>
</evidence>
<dbReference type="EC" id="3.5.4.26" evidence="13"/>
<keyword evidence="6 13" id="KW-0686">Riboflavin biosynthesis</keyword>
<keyword evidence="11 13" id="KW-0560">Oxidoreductase</keyword>
<dbReference type="PANTHER" id="PTHR38011:SF7">
    <property type="entry name" value="2,5-DIAMINO-6-RIBOSYLAMINO-4(3H)-PYRIMIDINONE 5'-PHOSPHATE REDUCTASE"/>
    <property type="match status" value="1"/>
</dbReference>
<evidence type="ECO:0000256" key="2">
    <source>
        <dbReference type="ARBA" id="ARBA00004882"/>
    </source>
</evidence>
<dbReference type="SUPFAM" id="SSF53597">
    <property type="entry name" value="Dihydrofolate reductase-like"/>
    <property type="match status" value="1"/>
</dbReference>
<dbReference type="InterPro" id="IPR050765">
    <property type="entry name" value="Riboflavin_Biosynth_HTPR"/>
</dbReference>
<dbReference type="OrthoDB" id="9800865at2"/>
<evidence type="ECO:0000256" key="13">
    <source>
        <dbReference type="PIRNR" id="PIRNR006769"/>
    </source>
</evidence>
<comment type="pathway">
    <text evidence="2 13">Cofactor biosynthesis; riboflavin biosynthesis; 5-amino-6-(D-ribitylamino)uracil from GTP: step 2/4.</text>
</comment>
<dbReference type="KEGG" id="ptn:PTRA_a2848"/>
<dbReference type="InterPro" id="IPR016192">
    <property type="entry name" value="APOBEC/CMP_deaminase_Zn-bd"/>
</dbReference>
<feature type="binding site" evidence="15">
    <location>
        <position position="204"/>
    </location>
    <ligand>
        <name>NADP(+)</name>
        <dbReference type="ChEBI" id="CHEBI:58349"/>
    </ligand>
</feature>
<comment type="similarity">
    <text evidence="4 13">In the N-terminal section; belongs to the cytidine and deoxycytidylate deaminase family.</text>
</comment>
<evidence type="ECO:0000256" key="4">
    <source>
        <dbReference type="ARBA" id="ARBA00005259"/>
    </source>
</evidence>
<evidence type="ECO:0000256" key="9">
    <source>
        <dbReference type="ARBA" id="ARBA00022833"/>
    </source>
</evidence>
<dbReference type="NCBIfam" id="TIGR00227">
    <property type="entry name" value="ribD_Cterm"/>
    <property type="match status" value="1"/>
</dbReference>
<evidence type="ECO:0000256" key="11">
    <source>
        <dbReference type="ARBA" id="ARBA00023002"/>
    </source>
</evidence>
<dbReference type="NCBIfam" id="TIGR00326">
    <property type="entry name" value="eubact_ribD"/>
    <property type="match status" value="1"/>
</dbReference>
<feature type="binding site" evidence="15">
    <location>
        <position position="305"/>
    </location>
    <ligand>
        <name>substrate</name>
    </ligand>
</feature>
<feature type="binding site" evidence="16">
    <location>
        <position position="58"/>
    </location>
    <ligand>
        <name>Zn(2+)</name>
        <dbReference type="ChEBI" id="CHEBI:29105"/>
        <note>catalytic</note>
    </ligand>
</feature>
<sequence>MQSDYVFNLYDEMYMARAIELAKKGRFTTTPNPNVGCVLVKNNEIVGEGFHQLAGQGHAEVNALAMAGSKAKGATAYVTLEPCSHYGRTPPCAEGLKAAGVVKVIAAMVDSNPQVAGKGLKILSDAGIEVAHGLLEAQARALNLGFFKRMEHGLPYVTCKMAASIDGKTALNNGQSKWITGAAARQDVQLYRAQSCAILTGADTVLVDDAKLNVRKNELPQALPTQLPLRQPVRVIIDSQNRLTPNLALFAIESEIIIFTTKVDKSQHWPHFVKHIVVTASNSKVDLTAVLKKLAKLQFNTVWLEAGATLAGKMVELDLIDEFIFYLAPKLIGCDGKSLVNFPELISMQNTINLTFNECTRIGDDLRISAVKSSLKPLDKKE</sequence>
<dbReference type="InterPro" id="IPR024072">
    <property type="entry name" value="DHFR-like_dom_sf"/>
</dbReference>
<keyword evidence="9 13" id="KW-0862">Zinc</keyword>
<feature type="binding site" evidence="15">
    <location>
        <position position="215"/>
    </location>
    <ligand>
        <name>substrate</name>
    </ligand>
</feature>
<keyword evidence="12" id="KW-0511">Multifunctional enzyme</keyword>
<proteinExistence type="inferred from homology"/>
<dbReference type="Pfam" id="PF00383">
    <property type="entry name" value="dCMP_cyt_deam_1"/>
    <property type="match status" value="1"/>
</dbReference>
<feature type="domain" description="CMP/dCMP-type deaminase" evidence="17">
    <location>
        <begin position="9"/>
        <end position="131"/>
    </location>
</feature>
<dbReference type="GO" id="GO:0008835">
    <property type="term" value="F:diaminohydroxyphosphoribosylaminopyrimidine deaminase activity"/>
    <property type="evidence" value="ECO:0007669"/>
    <property type="project" value="UniProtKB-EC"/>
</dbReference>
<feature type="binding site" evidence="16">
    <location>
        <position position="92"/>
    </location>
    <ligand>
        <name>Zn(2+)</name>
        <dbReference type="ChEBI" id="CHEBI:29105"/>
        <note>catalytic</note>
    </ligand>
</feature>
<dbReference type="EC" id="1.1.1.193" evidence="13"/>
<evidence type="ECO:0000259" key="17">
    <source>
        <dbReference type="PROSITE" id="PS51747"/>
    </source>
</evidence>
<evidence type="ECO:0000256" key="12">
    <source>
        <dbReference type="ARBA" id="ARBA00023268"/>
    </source>
</evidence>
<feature type="binding site" evidence="16">
    <location>
        <position position="83"/>
    </location>
    <ligand>
        <name>Zn(2+)</name>
        <dbReference type="ChEBI" id="CHEBI:29105"/>
        <note>catalytic</note>
    </ligand>
</feature>
<feature type="binding site" evidence="15">
    <location>
        <position position="178"/>
    </location>
    <ligand>
        <name>NADP(+)</name>
        <dbReference type="ChEBI" id="CHEBI:58349"/>
    </ligand>
</feature>
<comment type="function">
    <text evidence="1 13">Converts 2,5-diamino-6-(ribosylamino)-4(3h)-pyrimidinone 5'-phosphate into 5-amino-6-(ribosylamino)-2,4(1h,3h)-pyrimidinedione 5'-phosphate.</text>
</comment>
<dbReference type="Gene3D" id="3.40.430.10">
    <property type="entry name" value="Dihydrofolate Reductase, subunit A"/>
    <property type="match status" value="1"/>
</dbReference>
<evidence type="ECO:0000256" key="3">
    <source>
        <dbReference type="ARBA" id="ARBA00004910"/>
    </source>
</evidence>
<dbReference type="Proteomes" id="UP000065261">
    <property type="component" value="Chromosome I"/>
</dbReference>
<dbReference type="GO" id="GO:0008270">
    <property type="term" value="F:zinc ion binding"/>
    <property type="evidence" value="ECO:0007669"/>
    <property type="project" value="InterPro"/>
</dbReference>
<dbReference type="InterPro" id="IPR004794">
    <property type="entry name" value="Eubact_RibD"/>
</dbReference>
<dbReference type="AlphaFoldDB" id="A0A0U2LPU1"/>
<feature type="binding site" evidence="15">
    <location>
        <position position="162"/>
    </location>
    <ligand>
        <name>NADP(+)</name>
        <dbReference type="ChEBI" id="CHEBI:58349"/>
    </ligand>
</feature>
<dbReference type="RefSeq" id="WP_058374001.1">
    <property type="nucleotide sequence ID" value="NZ_CP011034.1"/>
</dbReference>
<evidence type="ECO:0000256" key="1">
    <source>
        <dbReference type="ARBA" id="ARBA00002151"/>
    </source>
</evidence>
<dbReference type="PATRIC" id="fig|1315283.4.peg.2482"/>
<dbReference type="PROSITE" id="PS00903">
    <property type="entry name" value="CYT_DCMP_DEAMINASES_1"/>
    <property type="match status" value="1"/>
</dbReference>
<comment type="similarity">
    <text evidence="5 13">In the C-terminal section; belongs to the HTP reductase family.</text>
</comment>
<evidence type="ECO:0000256" key="16">
    <source>
        <dbReference type="PIRSR" id="PIRSR006769-3"/>
    </source>
</evidence>
<dbReference type="InterPro" id="IPR011549">
    <property type="entry name" value="RibD_C"/>
</dbReference>
<feature type="binding site" evidence="15">
    <location>
        <position position="176"/>
    </location>
    <ligand>
        <name>substrate</name>
    </ligand>
</feature>
<comment type="catalytic activity">
    <reaction evidence="13">
        <text>5-amino-6-(5-phospho-D-ribitylamino)uracil + NADP(+) = 5-amino-6-(5-phospho-D-ribosylamino)uracil + NADPH + H(+)</text>
        <dbReference type="Rhea" id="RHEA:17845"/>
        <dbReference type="ChEBI" id="CHEBI:15378"/>
        <dbReference type="ChEBI" id="CHEBI:57783"/>
        <dbReference type="ChEBI" id="CHEBI:58349"/>
        <dbReference type="ChEBI" id="CHEBI:58421"/>
        <dbReference type="ChEBI" id="CHEBI:58453"/>
        <dbReference type="EC" id="1.1.1.193"/>
    </reaction>
</comment>
<feature type="binding site" evidence="15">
    <location>
        <position position="192"/>
    </location>
    <ligand>
        <name>substrate</name>
    </ligand>
</feature>
<reference evidence="18 19" key="1">
    <citation type="submission" date="2015-03" db="EMBL/GenBank/DDBJ databases">
        <authorList>
            <person name="Murphy D."/>
        </authorList>
    </citation>
    <scope>NUCLEOTIDE SEQUENCE [LARGE SCALE GENOMIC DNA]</scope>
    <source>
        <strain evidence="18 19">KMM 520</strain>
    </source>
</reference>
<dbReference type="Pfam" id="PF01872">
    <property type="entry name" value="RibD_C"/>
    <property type="match status" value="1"/>
</dbReference>
<evidence type="ECO:0000256" key="7">
    <source>
        <dbReference type="ARBA" id="ARBA00022723"/>
    </source>
</evidence>
<feature type="binding site" evidence="15">
    <location>
        <position position="208"/>
    </location>
    <ligand>
        <name>NADP(+)</name>
        <dbReference type="ChEBI" id="CHEBI:58349"/>
    </ligand>
</feature>
<dbReference type="PROSITE" id="PS51747">
    <property type="entry name" value="CYT_DCMP_DEAMINASES_2"/>
    <property type="match status" value="1"/>
</dbReference>
<dbReference type="GO" id="GO:0009231">
    <property type="term" value="P:riboflavin biosynthetic process"/>
    <property type="evidence" value="ECO:0007669"/>
    <property type="project" value="UniProtKB-UniPathway"/>
</dbReference>
<evidence type="ECO:0000256" key="14">
    <source>
        <dbReference type="PIRSR" id="PIRSR006769-1"/>
    </source>
</evidence>
<dbReference type="PANTHER" id="PTHR38011">
    <property type="entry name" value="DIHYDROFOLATE REDUCTASE FAMILY PROTEIN (AFU_ORTHOLOGUE AFUA_8G06820)"/>
    <property type="match status" value="1"/>
</dbReference>
<dbReference type="GO" id="GO:0008703">
    <property type="term" value="F:5-amino-6-(5-phosphoribosylamino)uracil reductase activity"/>
    <property type="evidence" value="ECO:0007669"/>
    <property type="project" value="UniProtKB-EC"/>
</dbReference>
<dbReference type="GO" id="GO:0050661">
    <property type="term" value="F:NADP binding"/>
    <property type="evidence" value="ECO:0007669"/>
    <property type="project" value="InterPro"/>
</dbReference>
<dbReference type="InterPro" id="IPR016193">
    <property type="entry name" value="Cytidine_deaminase-like"/>
</dbReference>
<gene>
    <name evidence="18" type="primary">ribD</name>
    <name evidence="18" type="ORF">PTRA_a2848</name>
</gene>
<evidence type="ECO:0000256" key="6">
    <source>
        <dbReference type="ARBA" id="ARBA00022619"/>
    </source>
</evidence>
<keyword evidence="7 13" id="KW-0479">Metal-binding</keyword>
<evidence type="ECO:0000256" key="10">
    <source>
        <dbReference type="ARBA" id="ARBA00022857"/>
    </source>
</evidence>
<comment type="pathway">
    <text evidence="3 13">Cofactor biosynthesis; riboflavin biosynthesis; 5-amino-6-(D-ribitylamino)uracil from GTP: step 3/4.</text>
</comment>
<evidence type="ECO:0000313" key="18">
    <source>
        <dbReference type="EMBL" id="ALS33894.1"/>
    </source>
</evidence>
<evidence type="ECO:0000256" key="8">
    <source>
        <dbReference type="ARBA" id="ARBA00022801"/>
    </source>
</evidence>
<name>A0A0U2LPU1_9GAMM</name>
<keyword evidence="10 13" id="KW-0521">NADP</keyword>
<dbReference type="UniPathway" id="UPA00275">
    <property type="reaction ID" value="UER00401"/>
</dbReference>
<dbReference type="CDD" id="cd01284">
    <property type="entry name" value="Riboflavin_deaminase-reductase"/>
    <property type="match status" value="1"/>
</dbReference>